<proteinExistence type="inferred from homology"/>
<dbReference type="Pfam" id="PF00528">
    <property type="entry name" value="BPD_transp_1"/>
    <property type="match status" value="1"/>
</dbReference>
<evidence type="ECO:0000256" key="5">
    <source>
        <dbReference type="ARBA" id="ARBA00022989"/>
    </source>
</evidence>
<evidence type="ECO:0000256" key="4">
    <source>
        <dbReference type="ARBA" id="ARBA00022692"/>
    </source>
</evidence>
<feature type="transmembrane region" description="Helical" evidence="7">
    <location>
        <begin position="108"/>
        <end position="126"/>
    </location>
</feature>
<gene>
    <name evidence="9" type="ORF">AVDCRST_MAG30-4094</name>
</gene>
<dbReference type="CDD" id="cd06261">
    <property type="entry name" value="TM_PBP2"/>
    <property type="match status" value="1"/>
</dbReference>
<feature type="transmembrane region" description="Helical" evidence="7">
    <location>
        <begin position="197"/>
        <end position="221"/>
    </location>
</feature>
<dbReference type="GO" id="GO:0055085">
    <property type="term" value="P:transmembrane transport"/>
    <property type="evidence" value="ECO:0007669"/>
    <property type="project" value="InterPro"/>
</dbReference>
<evidence type="ECO:0000313" key="9">
    <source>
        <dbReference type="EMBL" id="CAA9534524.1"/>
    </source>
</evidence>
<dbReference type="InterPro" id="IPR035906">
    <property type="entry name" value="MetI-like_sf"/>
</dbReference>
<feature type="transmembrane region" description="Helical" evidence="7">
    <location>
        <begin position="12"/>
        <end position="37"/>
    </location>
</feature>
<feature type="transmembrane region" description="Helical" evidence="7">
    <location>
        <begin position="141"/>
        <end position="162"/>
    </location>
</feature>
<accession>A0A6J4TX69</accession>
<sequence length="280" mass="29734">MRRTEPDRRPSAVRLAAEILAPLAFALPLAFLVLGALRGPGTIAPTGFAVLPPDPSFAAFGAAFDLVPLWRQLGNSLIVAGIAVPLTVVCASAAGFGLLLLPPRPRKALVVASLVLLVVPPAALWVPRFVLFAEAGLTDSYVPLIAPAIMGTSPLFVLLFFWSFRRVPPDLYDAARLEGMSSTAVWRRVGVPLTKPTAFAVAALAFVVHWGNFIDPLLYLFDADRYTLPLGLRALAELKPTDFGVLMAGALVATVPAIAAFALAQRSFLSTTRGAGWLGR</sequence>
<dbReference type="InterPro" id="IPR000515">
    <property type="entry name" value="MetI-like"/>
</dbReference>
<feature type="transmembrane region" description="Helical" evidence="7">
    <location>
        <begin position="77"/>
        <end position="101"/>
    </location>
</feature>
<keyword evidence="4 7" id="KW-0812">Transmembrane</keyword>
<name>A0A6J4TX69_9ACTN</name>
<comment type="subcellular location">
    <subcellularLocation>
        <location evidence="1 7">Cell membrane</location>
        <topology evidence="1 7">Multi-pass membrane protein</topology>
    </subcellularLocation>
</comment>
<keyword evidence="3" id="KW-1003">Cell membrane</keyword>
<evidence type="ECO:0000256" key="6">
    <source>
        <dbReference type="ARBA" id="ARBA00023136"/>
    </source>
</evidence>
<evidence type="ECO:0000256" key="3">
    <source>
        <dbReference type="ARBA" id="ARBA00022475"/>
    </source>
</evidence>
<keyword evidence="2 7" id="KW-0813">Transport</keyword>
<evidence type="ECO:0000259" key="8">
    <source>
        <dbReference type="PROSITE" id="PS50928"/>
    </source>
</evidence>
<evidence type="ECO:0000256" key="1">
    <source>
        <dbReference type="ARBA" id="ARBA00004651"/>
    </source>
</evidence>
<dbReference type="AlphaFoldDB" id="A0A6J4TX69"/>
<dbReference type="SUPFAM" id="SSF161098">
    <property type="entry name" value="MetI-like"/>
    <property type="match status" value="1"/>
</dbReference>
<keyword evidence="6 7" id="KW-0472">Membrane</keyword>
<dbReference type="Gene3D" id="1.10.3720.10">
    <property type="entry name" value="MetI-like"/>
    <property type="match status" value="1"/>
</dbReference>
<dbReference type="PANTHER" id="PTHR43744">
    <property type="entry name" value="ABC TRANSPORTER PERMEASE PROTEIN MG189-RELATED-RELATED"/>
    <property type="match status" value="1"/>
</dbReference>
<protein>
    <submittedName>
        <fullName evidence="9">Maltose/maltodextrin ABC transporter, permease protein MalG</fullName>
    </submittedName>
</protein>
<organism evidence="9">
    <name type="scientific">uncultured Solirubrobacteraceae bacterium</name>
    <dbReference type="NCBI Taxonomy" id="1162706"/>
    <lineage>
        <taxon>Bacteria</taxon>
        <taxon>Bacillati</taxon>
        <taxon>Actinomycetota</taxon>
        <taxon>Thermoleophilia</taxon>
        <taxon>Solirubrobacterales</taxon>
        <taxon>Solirubrobacteraceae</taxon>
        <taxon>environmental samples</taxon>
    </lineage>
</organism>
<dbReference type="PANTHER" id="PTHR43744:SF8">
    <property type="entry name" value="SN-GLYCEROL-3-PHOSPHATE TRANSPORT SYSTEM PERMEASE PROTEIN UGPE"/>
    <property type="match status" value="1"/>
</dbReference>
<dbReference type="EMBL" id="CADCVS010000537">
    <property type="protein sequence ID" value="CAA9534524.1"/>
    <property type="molecule type" value="Genomic_DNA"/>
</dbReference>
<feature type="domain" description="ABC transmembrane type-1" evidence="8">
    <location>
        <begin position="73"/>
        <end position="264"/>
    </location>
</feature>
<evidence type="ECO:0000256" key="2">
    <source>
        <dbReference type="ARBA" id="ARBA00022448"/>
    </source>
</evidence>
<evidence type="ECO:0000256" key="7">
    <source>
        <dbReference type="RuleBase" id="RU363032"/>
    </source>
</evidence>
<keyword evidence="5 7" id="KW-1133">Transmembrane helix</keyword>
<reference evidence="9" key="1">
    <citation type="submission" date="2020-02" db="EMBL/GenBank/DDBJ databases">
        <authorList>
            <person name="Meier V. D."/>
        </authorList>
    </citation>
    <scope>NUCLEOTIDE SEQUENCE</scope>
    <source>
        <strain evidence="9">AVDCRST_MAG30</strain>
    </source>
</reference>
<dbReference type="GO" id="GO:0005886">
    <property type="term" value="C:plasma membrane"/>
    <property type="evidence" value="ECO:0007669"/>
    <property type="project" value="UniProtKB-SubCell"/>
</dbReference>
<dbReference type="PROSITE" id="PS50928">
    <property type="entry name" value="ABC_TM1"/>
    <property type="match status" value="1"/>
</dbReference>
<comment type="similarity">
    <text evidence="7">Belongs to the binding-protein-dependent transport system permease family.</text>
</comment>
<feature type="transmembrane region" description="Helical" evidence="7">
    <location>
        <begin position="241"/>
        <end position="264"/>
    </location>
</feature>